<organism evidence="1 2">
    <name type="scientific">Ophiobolus disseminans</name>
    <dbReference type="NCBI Taxonomy" id="1469910"/>
    <lineage>
        <taxon>Eukaryota</taxon>
        <taxon>Fungi</taxon>
        <taxon>Dikarya</taxon>
        <taxon>Ascomycota</taxon>
        <taxon>Pezizomycotina</taxon>
        <taxon>Dothideomycetes</taxon>
        <taxon>Pleosporomycetidae</taxon>
        <taxon>Pleosporales</taxon>
        <taxon>Pleosporineae</taxon>
        <taxon>Phaeosphaeriaceae</taxon>
        <taxon>Ophiobolus</taxon>
    </lineage>
</organism>
<dbReference type="Proteomes" id="UP000799424">
    <property type="component" value="Unassembled WGS sequence"/>
</dbReference>
<evidence type="ECO:0000313" key="1">
    <source>
        <dbReference type="EMBL" id="KAF2831098.1"/>
    </source>
</evidence>
<dbReference type="EMBL" id="MU006218">
    <property type="protein sequence ID" value="KAF2831098.1"/>
    <property type="molecule type" value="Genomic_DNA"/>
</dbReference>
<dbReference type="OrthoDB" id="3766937at2759"/>
<gene>
    <name evidence="1" type="ORF">CC86DRAFT_366563</name>
</gene>
<evidence type="ECO:0000313" key="2">
    <source>
        <dbReference type="Proteomes" id="UP000799424"/>
    </source>
</evidence>
<sequence length="213" mass="24650">MEVPQPEPVTKTTEESCYLLELPAGTFMFYFEPHGICADVLKQSSAIGSITTRQSFSAGIISIHSSGPVIVEMRLTQVCKQLRSEYRPLWLRASKPRIRLDALDRYCSAFFPSREDLQHAPDCLQISWYHNEDDETGEIFDITPLLKMHAYCPRFRCEVVSHKFAEGIFPTSDWWDGDGKEWEEECTEEMLYMELLGKFLGHRAEAWHTEFGR</sequence>
<protein>
    <submittedName>
        <fullName evidence="1">Uncharacterized protein</fullName>
    </submittedName>
</protein>
<accession>A0A6A7AEE8</accession>
<name>A0A6A7AEE8_9PLEO</name>
<proteinExistence type="predicted"/>
<dbReference type="AlphaFoldDB" id="A0A6A7AEE8"/>
<reference evidence="1" key="1">
    <citation type="journal article" date="2020" name="Stud. Mycol.">
        <title>101 Dothideomycetes genomes: a test case for predicting lifestyles and emergence of pathogens.</title>
        <authorList>
            <person name="Haridas S."/>
            <person name="Albert R."/>
            <person name="Binder M."/>
            <person name="Bloem J."/>
            <person name="Labutti K."/>
            <person name="Salamov A."/>
            <person name="Andreopoulos B."/>
            <person name="Baker S."/>
            <person name="Barry K."/>
            <person name="Bills G."/>
            <person name="Bluhm B."/>
            <person name="Cannon C."/>
            <person name="Castanera R."/>
            <person name="Culley D."/>
            <person name="Daum C."/>
            <person name="Ezra D."/>
            <person name="Gonzalez J."/>
            <person name="Henrissat B."/>
            <person name="Kuo A."/>
            <person name="Liang C."/>
            <person name="Lipzen A."/>
            <person name="Lutzoni F."/>
            <person name="Magnuson J."/>
            <person name="Mondo S."/>
            <person name="Nolan M."/>
            <person name="Ohm R."/>
            <person name="Pangilinan J."/>
            <person name="Park H.-J."/>
            <person name="Ramirez L."/>
            <person name="Alfaro M."/>
            <person name="Sun H."/>
            <person name="Tritt A."/>
            <person name="Yoshinaga Y."/>
            <person name="Zwiers L.-H."/>
            <person name="Turgeon B."/>
            <person name="Goodwin S."/>
            <person name="Spatafora J."/>
            <person name="Crous P."/>
            <person name="Grigoriev I."/>
        </authorList>
    </citation>
    <scope>NUCLEOTIDE SEQUENCE</scope>
    <source>
        <strain evidence="1">CBS 113818</strain>
    </source>
</reference>
<keyword evidence="2" id="KW-1185">Reference proteome</keyword>